<name>A0AAV7QTW3_PLEWA</name>
<keyword evidence="2" id="KW-1185">Reference proteome</keyword>
<protein>
    <submittedName>
        <fullName evidence="1">Uncharacterized protein</fullName>
    </submittedName>
</protein>
<dbReference type="PANTHER" id="PTHR33050">
    <property type="entry name" value="REVERSE TRANSCRIPTASE DOMAIN-CONTAINING PROTEIN"/>
    <property type="match status" value="1"/>
</dbReference>
<dbReference type="AlphaFoldDB" id="A0AAV7QTW3"/>
<proteinExistence type="predicted"/>
<organism evidence="1 2">
    <name type="scientific">Pleurodeles waltl</name>
    <name type="common">Iberian ribbed newt</name>
    <dbReference type="NCBI Taxonomy" id="8319"/>
    <lineage>
        <taxon>Eukaryota</taxon>
        <taxon>Metazoa</taxon>
        <taxon>Chordata</taxon>
        <taxon>Craniata</taxon>
        <taxon>Vertebrata</taxon>
        <taxon>Euteleostomi</taxon>
        <taxon>Amphibia</taxon>
        <taxon>Batrachia</taxon>
        <taxon>Caudata</taxon>
        <taxon>Salamandroidea</taxon>
        <taxon>Salamandridae</taxon>
        <taxon>Pleurodelinae</taxon>
        <taxon>Pleurodeles</taxon>
    </lineage>
</organism>
<dbReference type="EMBL" id="JANPWB010000010">
    <property type="protein sequence ID" value="KAJ1142867.1"/>
    <property type="molecule type" value="Genomic_DNA"/>
</dbReference>
<evidence type="ECO:0000313" key="1">
    <source>
        <dbReference type="EMBL" id="KAJ1142867.1"/>
    </source>
</evidence>
<reference evidence="1" key="1">
    <citation type="journal article" date="2022" name="bioRxiv">
        <title>Sequencing and chromosome-scale assembly of the giantPleurodeles waltlgenome.</title>
        <authorList>
            <person name="Brown T."/>
            <person name="Elewa A."/>
            <person name="Iarovenko S."/>
            <person name="Subramanian E."/>
            <person name="Araus A.J."/>
            <person name="Petzold A."/>
            <person name="Susuki M."/>
            <person name="Suzuki K.-i.T."/>
            <person name="Hayashi T."/>
            <person name="Toyoda A."/>
            <person name="Oliveira C."/>
            <person name="Osipova E."/>
            <person name="Leigh N.D."/>
            <person name="Simon A."/>
            <person name="Yun M.H."/>
        </authorList>
    </citation>
    <scope>NUCLEOTIDE SEQUENCE</scope>
    <source>
        <strain evidence="1">20211129_DDA</strain>
        <tissue evidence="1">Liver</tissue>
    </source>
</reference>
<accession>A0AAV7QTW3</accession>
<gene>
    <name evidence="1" type="ORF">NDU88_009180</name>
</gene>
<dbReference type="InterPro" id="IPR052055">
    <property type="entry name" value="Hepadnavirus_pol/RT"/>
</dbReference>
<evidence type="ECO:0000313" key="2">
    <source>
        <dbReference type="Proteomes" id="UP001066276"/>
    </source>
</evidence>
<sequence>MGPLGSTYCEKALVGFQQLAQALGVPVVADKMEGPSMRITFLGIEIESVARVCRLPADKVMALKASIQTCLVGRKIALRQLEVLIGQLNFALRVIPMGRAFSKDVFRVMAGLQAKHHPTRLSVEQSMSRGVITQGLMPCFIPSWQSSEHCRHKQTRQCNSSLRSYGGLVPHRLLITSSLARKTKGTHESAWQIYNASFDSPVAAEVQGILKFLVKQREGGKSLYLVWRQLSAFAFFAGLKGVTDPIKDPRVRRAIMGWERMPPPRKTPGDLLMQRGWHKLWEF</sequence>
<dbReference type="PANTHER" id="PTHR33050:SF8">
    <property type="entry name" value="REVERSE TRANSCRIPTASE DOMAIN-CONTAINING PROTEIN"/>
    <property type="match status" value="1"/>
</dbReference>
<comment type="caution">
    <text evidence="1">The sequence shown here is derived from an EMBL/GenBank/DDBJ whole genome shotgun (WGS) entry which is preliminary data.</text>
</comment>
<dbReference type="Proteomes" id="UP001066276">
    <property type="component" value="Chromosome 6"/>
</dbReference>